<proteinExistence type="predicted"/>
<comment type="caution">
    <text evidence="2">The sequence shown here is derived from an EMBL/GenBank/DDBJ whole genome shotgun (WGS) entry which is preliminary data.</text>
</comment>
<reference evidence="2 3" key="1">
    <citation type="submission" date="2022-02" db="EMBL/GenBank/DDBJ databases">
        <title>Mesosutterella porci, a novel member of the family Sutterellaceae from pig feces.</title>
        <authorList>
            <person name="Wylensek D."/>
            <person name="Clavel T."/>
        </authorList>
    </citation>
    <scope>NUCLEOTIDE SEQUENCE [LARGE SCALE GENOMIC DNA]</scope>
    <source>
        <strain evidence="3">oilRF-744-wt-GAM-9</strain>
    </source>
</reference>
<gene>
    <name evidence="2" type="ORF">MAF45_09600</name>
</gene>
<name>A0ABS9MSU4_9BURK</name>
<evidence type="ECO:0000256" key="1">
    <source>
        <dbReference type="SAM" id="MobiDB-lite"/>
    </source>
</evidence>
<protein>
    <submittedName>
        <fullName evidence="2">Uncharacterized protein</fullName>
    </submittedName>
</protein>
<feature type="region of interest" description="Disordered" evidence="1">
    <location>
        <begin position="28"/>
        <end position="76"/>
    </location>
</feature>
<dbReference type="RefSeq" id="WP_237980104.1">
    <property type="nucleotide sequence ID" value="NZ_JAKNCT010000012.1"/>
</dbReference>
<evidence type="ECO:0000313" key="3">
    <source>
        <dbReference type="Proteomes" id="UP001297600"/>
    </source>
</evidence>
<accession>A0ABS9MSU4</accession>
<dbReference type="EMBL" id="JAKNCT010000012">
    <property type="protein sequence ID" value="MCG5031692.1"/>
    <property type="molecule type" value="Genomic_DNA"/>
</dbReference>
<organism evidence="2 3">
    <name type="scientific">Mesosutterella porci</name>
    <dbReference type="NCBI Taxonomy" id="2915351"/>
    <lineage>
        <taxon>Bacteria</taxon>
        <taxon>Pseudomonadati</taxon>
        <taxon>Pseudomonadota</taxon>
        <taxon>Betaproteobacteria</taxon>
        <taxon>Burkholderiales</taxon>
        <taxon>Sutterellaceae</taxon>
        <taxon>Mesosutterella</taxon>
    </lineage>
</organism>
<keyword evidence="3" id="KW-1185">Reference proteome</keyword>
<evidence type="ECO:0000313" key="2">
    <source>
        <dbReference type="EMBL" id="MCG5031692.1"/>
    </source>
</evidence>
<dbReference type="Proteomes" id="UP001297600">
    <property type="component" value="Unassembled WGS sequence"/>
</dbReference>
<sequence>MYLEDLIKEQTEALARLTAAVDSLREELKAGRAPDAPAPEPAPAPSPAPEAAAAPEPVPASEPEPVTETQLKQAALDAAARNGREFLVNALHKFSVEKVTELMPDQYQAFVDKLKETA</sequence>
<feature type="compositionally biased region" description="Pro residues" evidence="1">
    <location>
        <begin position="36"/>
        <end position="48"/>
    </location>
</feature>